<dbReference type="AlphaFoldDB" id="A0A6A6B9Y1"/>
<evidence type="ECO:0000313" key="1">
    <source>
        <dbReference type="EMBL" id="KAF2139301.1"/>
    </source>
</evidence>
<dbReference type="Proteomes" id="UP000799438">
    <property type="component" value="Unassembled WGS sequence"/>
</dbReference>
<sequence>MTDGLNDARALRIAEIMADFRSLQHYIAQIRVSPSAEEYYLQGFALLRQCVTEARAILAAPFSANTSSSDDANREKAQLKVILLDASVRRFRCQRVYLRATAGMRWVNSRHAVIQGGKMQSASLQVLQRVDNALRAELATITDEYVAYCLRTQDVEQGKWLDEDPSLSAIQRQLNQHQ</sequence>
<evidence type="ECO:0008006" key="3">
    <source>
        <dbReference type="Google" id="ProtNLM"/>
    </source>
</evidence>
<organism evidence="1 2">
    <name type="scientific">Aplosporella prunicola CBS 121167</name>
    <dbReference type="NCBI Taxonomy" id="1176127"/>
    <lineage>
        <taxon>Eukaryota</taxon>
        <taxon>Fungi</taxon>
        <taxon>Dikarya</taxon>
        <taxon>Ascomycota</taxon>
        <taxon>Pezizomycotina</taxon>
        <taxon>Dothideomycetes</taxon>
        <taxon>Dothideomycetes incertae sedis</taxon>
        <taxon>Botryosphaeriales</taxon>
        <taxon>Aplosporellaceae</taxon>
        <taxon>Aplosporella</taxon>
    </lineage>
</organism>
<name>A0A6A6B9Y1_9PEZI</name>
<dbReference type="EMBL" id="ML995493">
    <property type="protein sequence ID" value="KAF2139301.1"/>
    <property type="molecule type" value="Genomic_DNA"/>
</dbReference>
<dbReference type="RefSeq" id="XP_033395014.1">
    <property type="nucleotide sequence ID" value="XM_033544970.1"/>
</dbReference>
<protein>
    <recommendedName>
        <fullName evidence="3">Fungal N-terminal domain-containing protein</fullName>
    </recommendedName>
</protein>
<proteinExistence type="predicted"/>
<evidence type="ECO:0000313" key="2">
    <source>
        <dbReference type="Proteomes" id="UP000799438"/>
    </source>
</evidence>
<gene>
    <name evidence="1" type="ORF">K452DRAFT_328207</name>
</gene>
<keyword evidence="2" id="KW-1185">Reference proteome</keyword>
<accession>A0A6A6B9Y1</accession>
<reference evidence="1" key="1">
    <citation type="journal article" date="2020" name="Stud. Mycol.">
        <title>101 Dothideomycetes genomes: a test case for predicting lifestyles and emergence of pathogens.</title>
        <authorList>
            <person name="Haridas S."/>
            <person name="Albert R."/>
            <person name="Binder M."/>
            <person name="Bloem J."/>
            <person name="Labutti K."/>
            <person name="Salamov A."/>
            <person name="Andreopoulos B."/>
            <person name="Baker S."/>
            <person name="Barry K."/>
            <person name="Bills G."/>
            <person name="Bluhm B."/>
            <person name="Cannon C."/>
            <person name="Castanera R."/>
            <person name="Culley D."/>
            <person name="Daum C."/>
            <person name="Ezra D."/>
            <person name="Gonzalez J."/>
            <person name="Henrissat B."/>
            <person name="Kuo A."/>
            <person name="Liang C."/>
            <person name="Lipzen A."/>
            <person name="Lutzoni F."/>
            <person name="Magnuson J."/>
            <person name="Mondo S."/>
            <person name="Nolan M."/>
            <person name="Ohm R."/>
            <person name="Pangilinan J."/>
            <person name="Park H.-J."/>
            <person name="Ramirez L."/>
            <person name="Alfaro M."/>
            <person name="Sun H."/>
            <person name="Tritt A."/>
            <person name="Yoshinaga Y."/>
            <person name="Zwiers L.-H."/>
            <person name="Turgeon B."/>
            <person name="Goodwin S."/>
            <person name="Spatafora J."/>
            <person name="Crous P."/>
            <person name="Grigoriev I."/>
        </authorList>
    </citation>
    <scope>NUCLEOTIDE SEQUENCE</scope>
    <source>
        <strain evidence="1">CBS 121167</strain>
    </source>
</reference>
<dbReference type="GeneID" id="54302466"/>
<dbReference type="OrthoDB" id="4510061at2759"/>